<evidence type="ECO:0000313" key="5">
    <source>
        <dbReference type="Proteomes" id="UP000051581"/>
    </source>
</evidence>
<comment type="caution">
    <text evidence="4">The sequence shown here is derived from an EMBL/GenBank/DDBJ whole genome shotgun (WGS) entry which is preliminary data.</text>
</comment>
<accession>A0A0R1L3H1</accession>
<dbReference type="Gene3D" id="3.40.50.150">
    <property type="entry name" value="Vaccinia Virus protein VP39"/>
    <property type="match status" value="1"/>
</dbReference>
<name>A0A0R1L3H1_9LACO</name>
<gene>
    <name evidence="4" type="ORF">FD17_GL000911</name>
</gene>
<keyword evidence="2 4" id="KW-0808">Transferase</keyword>
<dbReference type="PANTHER" id="PTHR43464:SF19">
    <property type="entry name" value="UBIQUINONE BIOSYNTHESIS O-METHYLTRANSFERASE, MITOCHONDRIAL"/>
    <property type="match status" value="1"/>
</dbReference>
<dbReference type="EMBL" id="AZEA01000018">
    <property type="protein sequence ID" value="KRK87620.1"/>
    <property type="molecule type" value="Genomic_DNA"/>
</dbReference>
<sequence>MSDIYDDESFFNAYSQMARSKDGLKAAGEWHQLKKLFPDFTGKRVLDLGCGYGWHCRYAADHGAREVVGIDASVKMIQKAKSMANQDQIHYQVLDMMAVNELAGRFDVVISSLAIHYIEDYSGLVQLIKSKLNSGGRLIISVEHPIFTAQGNEEWILGNDGQRKYWPVDRYFDESSRETVFLGHSVKKYHRTLMTYLNTLLNAGFRLNQVIEPTPTDKMLAESSDMRDELRRPMMLIISATLD</sequence>
<dbReference type="OrthoDB" id="9791837at2"/>
<dbReference type="PATRIC" id="fig|1423808.3.peg.915"/>
<evidence type="ECO:0000256" key="1">
    <source>
        <dbReference type="ARBA" id="ARBA00022603"/>
    </source>
</evidence>
<dbReference type="SUPFAM" id="SSF53335">
    <property type="entry name" value="S-adenosyl-L-methionine-dependent methyltransferases"/>
    <property type="match status" value="1"/>
</dbReference>
<dbReference type="AlphaFoldDB" id="A0A0R1L3H1"/>
<dbReference type="CDD" id="cd02440">
    <property type="entry name" value="AdoMet_MTases"/>
    <property type="match status" value="1"/>
</dbReference>
<reference evidence="4 5" key="1">
    <citation type="journal article" date="2015" name="Genome Announc.">
        <title>Expanding the biotechnology potential of lactobacilli through comparative genomics of 213 strains and associated genera.</title>
        <authorList>
            <person name="Sun Z."/>
            <person name="Harris H.M."/>
            <person name="McCann A."/>
            <person name="Guo C."/>
            <person name="Argimon S."/>
            <person name="Zhang W."/>
            <person name="Yang X."/>
            <person name="Jeffery I.B."/>
            <person name="Cooney J.C."/>
            <person name="Kagawa T.F."/>
            <person name="Liu W."/>
            <person name="Song Y."/>
            <person name="Salvetti E."/>
            <person name="Wrobel A."/>
            <person name="Rasinkangas P."/>
            <person name="Parkhill J."/>
            <person name="Rea M.C."/>
            <person name="O'Sullivan O."/>
            <person name="Ritari J."/>
            <person name="Douillard F.P."/>
            <person name="Paul Ross R."/>
            <person name="Yang R."/>
            <person name="Briner A.E."/>
            <person name="Felis G.E."/>
            <person name="de Vos W.M."/>
            <person name="Barrangou R."/>
            <person name="Klaenhammer T.R."/>
            <person name="Caufield P.W."/>
            <person name="Cui Y."/>
            <person name="Zhang H."/>
            <person name="O'Toole P.W."/>
        </authorList>
    </citation>
    <scope>NUCLEOTIDE SEQUENCE [LARGE SCALE GENOMIC DNA]</scope>
    <source>
        <strain evidence="4 5">DSM 19904</strain>
    </source>
</reference>
<dbReference type="Pfam" id="PF13489">
    <property type="entry name" value="Methyltransf_23"/>
    <property type="match status" value="1"/>
</dbReference>
<keyword evidence="1 4" id="KW-0489">Methyltransferase</keyword>
<dbReference type="GO" id="GO:0032259">
    <property type="term" value="P:methylation"/>
    <property type="evidence" value="ECO:0007669"/>
    <property type="project" value="UniProtKB-KW"/>
</dbReference>
<organism evidence="4 5">
    <name type="scientific">Lentilactobacillus sunkii DSM 19904</name>
    <dbReference type="NCBI Taxonomy" id="1423808"/>
    <lineage>
        <taxon>Bacteria</taxon>
        <taxon>Bacillati</taxon>
        <taxon>Bacillota</taxon>
        <taxon>Bacilli</taxon>
        <taxon>Lactobacillales</taxon>
        <taxon>Lactobacillaceae</taxon>
        <taxon>Lentilactobacillus</taxon>
    </lineage>
</organism>
<dbReference type="PANTHER" id="PTHR43464">
    <property type="entry name" value="METHYLTRANSFERASE"/>
    <property type="match status" value="1"/>
</dbReference>
<dbReference type="InterPro" id="IPR029063">
    <property type="entry name" value="SAM-dependent_MTases_sf"/>
</dbReference>
<keyword evidence="5" id="KW-1185">Reference proteome</keyword>
<protein>
    <submittedName>
        <fullName evidence="4">Type 11 methyltransferase</fullName>
    </submittedName>
</protein>
<dbReference type="RefSeq" id="WP_057825982.1">
    <property type="nucleotide sequence ID" value="NZ_AZEA01000018.1"/>
</dbReference>
<proteinExistence type="predicted"/>
<dbReference type="Proteomes" id="UP000051581">
    <property type="component" value="Unassembled WGS sequence"/>
</dbReference>
<keyword evidence="3" id="KW-0949">S-adenosyl-L-methionine</keyword>
<dbReference type="GO" id="GO:0008168">
    <property type="term" value="F:methyltransferase activity"/>
    <property type="evidence" value="ECO:0007669"/>
    <property type="project" value="UniProtKB-KW"/>
</dbReference>
<evidence type="ECO:0000256" key="2">
    <source>
        <dbReference type="ARBA" id="ARBA00022679"/>
    </source>
</evidence>
<evidence type="ECO:0000256" key="3">
    <source>
        <dbReference type="ARBA" id="ARBA00022691"/>
    </source>
</evidence>
<evidence type="ECO:0000313" key="4">
    <source>
        <dbReference type="EMBL" id="KRK87620.1"/>
    </source>
</evidence>